<evidence type="ECO:0000256" key="1">
    <source>
        <dbReference type="ARBA" id="ARBA00022750"/>
    </source>
</evidence>
<evidence type="ECO:0000256" key="2">
    <source>
        <dbReference type="SAM" id="MobiDB-lite"/>
    </source>
</evidence>
<feature type="region of interest" description="Disordered" evidence="2">
    <location>
        <begin position="771"/>
        <end position="790"/>
    </location>
</feature>
<dbReference type="Pfam" id="PF25597">
    <property type="entry name" value="SH3_retrovirus"/>
    <property type="match status" value="1"/>
</dbReference>
<gene>
    <name evidence="4" type="ORF">FSB_LOCUS21678</name>
</gene>
<feature type="region of interest" description="Disordered" evidence="2">
    <location>
        <begin position="240"/>
        <end position="280"/>
    </location>
</feature>
<protein>
    <recommendedName>
        <fullName evidence="3">Integrase catalytic domain-containing protein</fullName>
    </recommendedName>
</protein>
<dbReference type="InterPro" id="IPR054722">
    <property type="entry name" value="PolX-like_BBD"/>
</dbReference>
<keyword evidence="1" id="KW-0378">Hydrolase</keyword>
<evidence type="ECO:0000259" key="3">
    <source>
        <dbReference type="PROSITE" id="PS50994"/>
    </source>
</evidence>
<keyword evidence="1" id="KW-0064">Aspartyl protease</keyword>
<dbReference type="InterPro" id="IPR013103">
    <property type="entry name" value="RVT_2"/>
</dbReference>
<name>A0A2N9FSU9_FAGSY</name>
<dbReference type="CDD" id="cd09272">
    <property type="entry name" value="RNase_HI_RT_Ty1"/>
    <property type="match status" value="1"/>
</dbReference>
<accession>A0A2N9FSU9</accession>
<dbReference type="GO" id="GO:0003676">
    <property type="term" value="F:nucleic acid binding"/>
    <property type="evidence" value="ECO:0007669"/>
    <property type="project" value="InterPro"/>
</dbReference>
<dbReference type="InterPro" id="IPR036397">
    <property type="entry name" value="RNaseH_sf"/>
</dbReference>
<dbReference type="Pfam" id="PF07727">
    <property type="entry name" value="RVT_2"/>
    <property type="match status" value="2"/>
</dbReference>
<feature type="domain" description="Integrase catalytic" evidence="3">
    <location>
        <begin position="482"/>
        <end position="651"/>
    </location>
</feature>
<dbReference type="PANTHER" id="PTHR11439:SF455">
    <property type="entry name" value="RLK (RECEPTOR-LIKE PROTEIN KINASE) 8, PUTATIVE-RELATED"/>
    <property type="match status" value="1"/>
</dbReference>
<evidence type="ECO:0000313" key="4">
    <source>
        <dbReference type="EMBL" id="SPC93796.1"/>
    </source>
</evidence>
<dbReference type="InterPro" id="IPR012337">
    <property type="entry name" value="RNaseH-like_sf"/>
</dbReference>
<dbReference type="PROSITE" id="PS50994">
    <property type="entry name" value="INTEGRASE"/>
    <property type="match status" value="1"/>
</dbReference>
<dbReference type="SUPFAM" id="SSF53098">
    <property type="entry name" value="Ribonuclease H-like"/>
    <property type="match status" value="1"/>
</dbReference>
<dbReference type="InterPro" id="IPR025724">
    <property type="entry name" value="GAG-pre-integrase_dom"/>
</dbReference>
<reference evidence="4" key="1">
    <citation type="submission" date="2018-02" db="EMBL/GenBank/DDBJ databases">
        <authorList>
            <person name="Cohen D.B."/>
            <person name="Kent A.D."/>
        </authorList>
    </citation>
    <scope>NUCLEOTIDE SEQUENCE</scope>
</reference>
<dbReference type="Pfam" id="PF22936">
    <property type="entry name" value="Pol_BBD"/>
    <property type="match status" value="1"/>
</dbReference>
<dbReference type="SUPFAM" id="SSF56672">
    <property type="entry name" value="DNA/RNA polymerases"/>
    <property type="match status" value="1"/>
</dbReference>
<dbReference type="InterPro" id="IPR001584">
    <property type="entry name" value="Integrase_cat-core"/>
</dbReference>
<dbReference type="GO" id="GO:0015074">
    <property type="term" value="P:DNA integration"/>
    <property type="evidence" value="ECO:0007669"/>
    <property type="project" value="InterPro"/>
</dbReference>
<dbReference type="InterPro" id="IPR057670">
    <property type="entry name" value="SH3_retrovirus"/>
</dbReference>
<sequence>MASSSTSSSSMVTSAPISTSLSNIINYVSIKLDETNYLLWRSQFVPILVANDLYGYVDGSITPPPTIINSTEGKESPNPDFLSWRKTDQFVLSCINATLMQSILAQVLGHSTAHQVWASLHLMFLEQSQARFDLLKGDIQSIQKGTSSISEYLNRLKHIADSLAALQHPVPNKELVGHALNAMNSVSSALLIMLHPWEIQLSCLHMDLKHNTIHHMYSLQGTQMAPTTMVFLPNTIDSIKPRQQQGNNRFPQSQFQSQSRGQSQFQNQNRGRGPNSKGKPYLGKCQICRQQLHSAAKCSFRFNQNYNSTQIQQSFAAMNISETPPIIQSQNSDPCWYPDTGATSHMTADMPLLQQPQEYSGSDSVMVGNGAGLPISHTGNIYFHSFGSQFKLSDVLCVPAIKKNLLSVARIWLRAKVLLTGPIKDNLYSLPPFSATLRDQVGTFSKETAFLSSKTTPEIWHNRLGHPNFQVVSSLSSNKCLEMTSPLNKNFVCASCQLGKTPTPSISGYHYYIIFIDDFSRFVWLYPMKVKSDSVACFIHFKRMMENLLSTKIKYFQSDGALELTKGEFKSVLDDYGIIPRISCPHTQQQNGIAERKHRHITELGLSLMFHCSMPKKYWLEAFSTAAYLINRLPTLVLSSKSPYELLFKSRPDYNILRTFGCTCYPYLGPYKQDKLSPKSVQCVFLGYSNHYKGYRCLDPKTGRVYTSRHVVFDESTFPFATMASDSPTLATHQSWINLPIPFTLPLPEAHQARTPAMTLLYLILPITSPPSSPTPSPPPTTAVISEPPPPPLVPVHHMVTRLKDGIVKPKPRSYLTTKYPIPQAFVASFPSPNTTEPSTYHQASKDPTWCAAMQDEFNALISNGTWSLVPRNPSMNIIGSKWVYKIKEKPDGSIERYKARLVAKGYNQQEGVDFTETFSPRFIWSNLRAFMTNLIPHMFVTSIRPFMVSNRPLVPGFNGLVASSIIMAFSAARPDSSMFVFQSTAGILVLLLYVDDIILTGSCPSLLQSFIHILSTQFAMKDLGDLHYFLGIEATRTPQGLHLSQSKYALALLSRANMLEAKPCSTPVPTGSKLSLHDGDPLSNPSSYRQIVGALQYLTMTRPDLTYAVNQACQFMHSPTTTHLQAVKRILRYIKGTIDLGIHLTPCSSLTLHAFLDADWAGCPDDRRSTTGYCIFLGPNLVSWSCKKQPTVARSSAEAEYRALACAGAELTWLRSLLRELHILLHTPCHLYCDNVSATYIAANPVFHARTKHIEIDYHFIRDLITRGALRIQFVRTENQTADIFTKGLASSRFCFLRDKLMMQSLLISLRGAVK</sequence>
<dbReference type="Gene3D" id="3.30.420.10">
    <property type="entry name" value="Ribonuclease H-like superfamily/Ribonuclease H"/>
    <property type="match status" value="1"/>
</dbReference>
<keyword evidence="1" id="KW-0645">Protease</keyword>
<dbReference type="Pfam" id="PF14223">
    <property type="entry name" value="Retrotran_gag_2"/>
    <property type="match status" value="1"/>
</dbReference>
<organism evidence="4">
    <name type="scientific">Fagus sylvatica</name>
    <name type="common">Beechnut</name>
    <dbReference type="NCBI Taxonomy" id="28930"/>
    <lineage>
        <taxon>Eukaryota</taxon>
        <taxon>Viridiplantae</taxon>
        <taxon>Streptophyta</taxon>
        <taxon>Embryophyta</taxon>
        <taxon>Tracheophyta</taxon>
        <taxon>Spermatophyta</taxon>
        <taxon>Magnoliopsida</taxon>
        <taxon>eudicotyledons</taxon>
        <taxon>Gunneridae</taxon>
        <taxon>Pentapetalae</taxon>
        <taxon>rosids</taxon>
        <taxon>fabids</taxon>
        <taxon>Fagales</taxon>
        <taxon>Fagaceae</taxon>
        <taxon>Fagus</taxon>
    </lineage>
</organism>
<dbReference type="PANTHER" id="PTHR11439">
    <property type="entry name" value="GAG-POL-RELATED RETROTRANSPOSON"/>
    <property type="match status" value="1"/>
</dbReference>
<dbReference type="EMBL" id="OIVN01001424">
    <property type="protein sequence ID" value="SPC93796.1"/>
    <property type="molecule type" value="Genomic_DNA"/>
</dbReference>
<feature type="compositionally biased region" description="Low complexity" evidence="2">
    <location>
        <begin position="247"/>
        <end position="273"/>
    </location>
</feature>
<dbReference type="InterPro" id="IPR043502">
    <property type="entry name" value="DNA/RNA_pol_sf"/>
</dbReference>
<dbReference type="Pfam" id="PF13976">
    <property type="entry name" value="gag_pre-integrs"/>
    <property type="match status" value="1"/>
</dbReference>
<dbReference type="GO" id="GO:0004190">
    <property type="term" value="F:aspartic-type endopeptidase activity"/>
    <property type="evidence" value="ECO:0007669"/>
    <property type="project" value="UniProtKB-KW"/>
</dbReference>
<proteinExistence type="predicted"/>